<comment type="caution">
    <text evidence="2">The sequence shown here is derived from an EMBL/GenBank/DDBJ whole genome shotgun (WGS) entry which is preliminary data.</text>
</comment>
<dbReference type="RefSeq" id="WP_169095409.1">
    <property type="nucleotide sequence ID" value="NZ_JABBVZ010000001.1"/>
</dbReference>
<feature type="region of interest" description="Disordered" evidence="1">
    <location>
        <begin position="1"/>
        <end position="29"/>
    </location>
</feature>
<dbReference type="EMBL" id="JABBVZ010000001">
    <property type="protein sequence ID" value="NMP20750.1"/>
    <property type="molecule type" value="Genomic_DNA"/>
</dbReference>
<accession>A0A7Y0Q0Y6</accession>
<protein>
    <submittedName>
        <fullName evidence="2">Uncharacterized protein</fullName>
    </submittedName>
</protein>
<name>A0A7Y0Q0Y6_9FIRM</name>
<keyword evidence="3" id="KW-1185">Reference proteome</keyword>
<sequence>MNATRYTRQGEHEVNPVYNTPEGTPPMSKPELLEAAKDAVLFDVTKTDAFKALPASPFPAIQSLGIFCPLCGHDQWIRVPIPALVQYAVCVCEGTQAEPQYTAQAAIMGHGRQGAWHLVPAGTHVVVEEA</sequence>
<proteinExistence type="predicted"/>
<organism evidence="2 3">
    <name type="scientific">Sulfobacillus harzensis</name>
    <dbReference type="NCBI Taxonomy" id="2729629"/>
    <lineage>
        <taxon>Bacteria</taxon>
        <taxon>Bacillati</taxon>
        <taxon>Bacillota</taxon>
        <taxon>Clostridia</taxon>
        <taxon>Eubacteriales</taxon>
        <taxon>Clostridiales Family XVII. Incertae Sedis</taxon>
        <taxon>Sulfobacillus</taxon>
    </lineage>
</organism>
<gene>
    <name evidence="2" type="ORF">HIJ39_00035</name>
</gene>
<dbReference type="Proteomes" id="UP000533476">
    <property type="component" value="Unassembled WGS sequence"/>
</dbReference>
<evidence type="ECO:0000256" key="1">
    <source>
        <dbReference type="SAM" id="MobiDB-lite"/>
    </source>
</evidence>
<dbReference type="AlphaFoldDB" id="A0A7Y0Q0Y6"/>
<evidence type="ECO:0000313" key="3">
    <source>
        <dbReference type="Proteomes" id="UP000533476"/>
    </source>
</evidence>
<evidence type="ECO:0000313" key="2">
    <source>
        <dbReference type="EMBL" id="NMP20750.1"/>
    </source>
</evidence>
<reference evidence="2 3" key="1">
    <citation type="submission" date="2020-04" db="EMBL/GenBank/DDBJ databases">
        <authorList>
            <person name="Zhang R."/>
            <person name="Schippers A."/>
        </authorList>
    </citation>
    <scope>NUCLEOTIDE SEQUENCE [LARGE SCALE GENOMIC DNA]</scope>
    <source>
        <strain evidence="2 3">DSM 109850</strain>
    </source>
</reference>